<dbReference type="PANTHER" id="PTHR12066">
    <property type="entry name" value="TELOMERASE REVERSE TRANSCRIPTASE"/>
    <property type="match status" value="1"/>
</dbReference>
<gene>
    <name evidence="10" type="ORF">OCTVUL_1B003025</name>
</gene>
<dbReference type="Pfam" id="PF11474">
    <property type="entry name" value="TEN_TERT"/>
    <property type="match status" value="1"/>
</dbReference>
<keyword evidence="7" id="KW-0158">Chromosome</keyword>
<dbReference type="GO" id="GO:0007004">
    <property type="term" value="P:telomere maintenance via telomerase"/>
    <property type="evidence" value="ECO:0007669"/>
    <property type="project" value="TreeGrafter"/>
</dbReference>
<dbReference type="EMBL" id="OX597840">
    <property type="protein sequence ID" value="CAI9741690.1"/>
    <property type="molecule type" value="Genomic_DNA"/>
</dbReference>
<evidence type="ECO:0000256" key="5">
    <source>
        <dbReference type="ARBA" id="ARBA00022918"/>
    </source>
</evidence>
<dbReference type="Pfam" id="PF12009">
    <property type="entry name" value="Telomerase_RBD"/>
    <property type="match status" value="1"/>
</dbReference>
<keyword evidence="5 7" id="KW-0695">RNA-directed DNA polymerase</keyword>
<evidence type="ECO:0000256" key="1">
    <source>
        <dbReference type="ARBA" id="ARBA00022679"/>
    </source>
</evidence>
<keyword evidence="2 7" id="KW-0548">Nucleotidyltransferase</keyword>
<dbReference type="InterPro" id="IPR021891">
    <property type="entry name" value="Telomerase_RBD"/>
</dbReference>
<evidence type="ECO:0000313" key="10">
    <source>
        <dbReference type="EMBL" id="CAI9741690.1"/>
    </source>
</evidence>
<evidence type="ECO:0000256" key="6">
    <source>
        <dbReference type="ARBA" id="ARBA00048173"/>
    </source>
</evidence>
<keyword evidence="11" id="KW-1185">Reference proteome</keyword>
<dbReference type="InterPro" id="IPR003545">
    <property type="entry name" value="Telomerase_RT"/>
</dbReference>
<feature type="region of interest" description="Disordered" evidence="8">
    <location>
        <begin position="119"/>
        <end position="150"/>
    </location>
</feature>
<proteinExistence type="inferred from homology"/>
<dbReference type="GO" id="GO:0042162">
    <property type="term" value="F:telomeric DNA binding"/>
    <property type="evidence" value="ECO:0007669"/>
    <property type="project" value="TreeGrafter"/>
</dbReference>
<name>A0AA36BWL1_OCTVU</name>
<dbReference type="GO" id="GO:0000781">
    <property type="term" value="C:chromosome, telomeric region"/>
    <property type="evidence" value="ECO:0007669"/>
    <property type="project" value="UniProtKB-SubCell"/>
</dbReference>
<keyword evidence="7" id="KW-0779">Telomere</keyword>
<evidence type="ECO:0000256" key="4">
    <source>
        <dbReference type="ARBA" id="ARBA00022842"/>
    </source>
</evidence>
<dbReference type="InterPro" id="IPR049915">
    <property type="entry name" value="TERT_TEN"/>
</dbReference>
<evidence type="ECO:0000259" key="9">
    <source>
        <dbReference type="SMART" id="SM00975"/>
    </source>
</evidence>
<dbReference type="AlphaFoldDB" id="A0AA36BWL1"/>
<sequence length="634" mass="72475">MKKLLENASDSTNTQSSAHLSVDYSFPNFMVNQLKSPKWTHLLSIIGDEVMQILIEKYALFMIMKPSTWLQLTGTVIYDLIPPYSRSPSKNSSDMFKGVRVNKRTSPFVHPSDVVPRKKARLTADQSLEPDLTNTGLKNNGKPLDQPSSTVDGCGLSSVTANDHRGKVSKTIKRTRRGKRNCSSIISRCPLLNLKFNPYCYSQTISHFSIMYCKNMSQKPFKNNTPFGCQGDGLSNITALLFSDIFERTSVGASKKSEVSLYCNRSHSVAPGSSCATPGRQVVACHSQYNEKEVPVTVDKMTSTVSYSECPKCQLKEFVMTKVKPLLEKMVNNHRKCYYLKILDHYCAINTENAKSLNINTHLNKKKSHPSAPHRKVGSIDTHHKLSNKKSCHLRNAPTIGKLLSDVVSQQQVYIFLKLCVRHLVPAELFGSSHNRNLFFKHVKRFVFLGKYEKLSVGEIMDGMKDLYPSFIGCSVFGVDDIYQKWRQFLKTRNDNKDERCLYFVKVDIKKCFDSIKHDVLMEILTDAIKKDSGNFILRKYAMVYLANKRPRRKFLMSAQDLNHCILDFRKFICSEMMTSKFHDVILTDKVEYDYLQATDLLSQLYNHVARNIVKINSRYYLQKTCDEKIDCVM</sequence>
<feature type="domain" description="Telomerase ribonucleoprotein complex - RNA-binding" evidence="9">
    <location>
        <begin position="411"/>
        <end position="532"/>
    </location>
</feature>
<comment type="function">
    <text evidence="7">Telomerase is a ribonucleoprotein enzyme essential for the replication of chromosome termini in most eukaryotes. It elongates telomeres. It is a reverse transcriptase that adds simple sequence repeats to chromosome ends by copying a template sequence within the RNA component of the enzyme.</text>
</comment>
<reference evidence="10" key="1">
    <citation type="submission" date="2023-08" db="EMBL/GenBank/DDBJ databases">
        <authorList>
            <person name="Alioto T."/>
            <person name="Alioto T."/>
            <person name="Gomez Garrido J."/>
        </authorList>
    </citation>
    <scope>NUCLEOTIDE SEQUENCE</scope>
</reference>
<evidence type="ECO:0000313" key="11">
    <source>
        <dbReference type="Proteomes" id="UP001162480"/>
    </source>
</evidence>
<organism evidence="10 11">
    <name type="scientific">Octopus vulgaris</name>
    <name type="common">Common octopus</name>
    <dbReference type="NCBI Taxonomy" id="6645"/>
    <lineage>
        <taxon>Eukaryota</taxon>
        <taxon>Metazoa</taxon>
        <taxon>Spiralia</taxon>
        <taxon>Lophotrochozoa</taxon>
        <taxon>Mollusca</taxon>
        <taxon>Cephalopoda</taxon>
        <taxon>Coleoidea</taxon>
        <taxon>Octopodiformes</taxon>
        <taxon>Octopoda</taxon>
        <taxon>Incirrata</taxon>
        <taxon>Octopodidae</taxon>
        <taxon>Octopus</taxon>
    </lineage>
</organism>
<keyword evidence="1 7" id="KW-0808">Transferase</keyword>
<comment type="similarity">
    <text evidence="7">Belongs to the reverse transcriptase family. Telomerase subfamily.</text>
</comment>
<evidence type="ECO:0000256" key="7">
    <source>
        <dbReference type="RuleBase" id="RU365061"/>
    </source>
</evidence>
<evidence type="ECO:0000256" key="3">
    <source>
        <dbReference type="ARBA" id="ARBA00022723"/>
    </source>
</evidence>
<comment type="subcellular location">
    <subcellularLocation>
        <location evidence="7">Nucleus</location>
    </subcellularLocation>
    <subcellularLocation>
        <location evidence="7">Chromosome</location>
        <location evidence="7">Telomere</location>
    </subcellularLocation>
</comment>
<dbReference type="Gene3D" id="1.10.132.70">
    <property type="match status" value="1"/>
</dbReference>
<dbReference type="PANTHER" id="PTHR12066:SF0">
    <property type="entry name" value="TELOMERASE REVERSE TRANSCRIPTASE"/>
    <property type="match status" value="1"/>
</dbReference>
<keyword evidence="7" id="KW-0539">Nucleus</keyword>
<keyword evidence="4 7" id="KW-0460">Magnesium</keyword>
<dbReference type="GO" id="GO:0070034">
    <property type="term" value="F:telomerase RNA binding"/>
    <property type="evidence" value="ECO:0007669"/>
    <property type="project" value="TreeGrafter"/>
</dbReference>
<dbReference type="EC" id="2.7.7.49" evidence="7"/>
<accession>A0AA36BWL1</accession>
<evidence type="ECO:0000256" key="8">
    <source>
        <dbReference type="SAM" id="MobiDB-lite"/>
    </source>
</evidence>
<dbReference type="SMART" id="SM00975">
    <property type="entry name" value="Telomerase_RBD"/>
    <property type="match status" value="1"/>
</dbReference>
<comment type="catalytic activity">
    <reaction evidence="6 7">
        <text>DNA(n) + a 2'-deoxyribonucleoside 5'-triphosphate = DNA(n+1) + diphosphate</text>
        <dbReference type="Rhea" id="RHEA:22508"/>
        <dbReference type="Rhea" id="RHEA-COMP:17339"/>
        <dbReference type="Rhea" id="RHEA-COMP:17340"/>
        <dbReference type="ChEBI" id="CHEBI:33019"/>
        <dbReference type="ChEBI" id="CHEBI:61560"/>
        <dbReference type="ChEBI" id="CHEBI:173112"/>
        <dbReference type="EC" id="2.7.7.49"/>
    </reaction>
</comment>
<dbReference type="Proteomes" id="UP001162480">
    <property type="component" value="Chromosome 27"/>
</dbReference>
<dbReference type="GO" id="GO:0000333">
    <property type="term" value="C:telomerase catalytic core complex"/>
    <property type="evidence" value="ECO:0007669"/>
    <property type="project" value="TreeGrafter"/>
</dbReference>
<evidence type="ECO:0000256" key="2">
    <source>
        <dbReference type="ARBA" id="ARBA00022695"/>
    </source>
</evidence>
<dbReference type="GO" id="GO:0003720">
    <property type="term" value="F:telomerase activity"/>
    <property type="evidence" value="ECO:0007669"/>
    <property type="project" value="InterPro"/>
</dbReference>
<protein>
    <recommendedName>
        <fullName evidence="7">Telomerase reverse transcriptase</fullName>
        <ecNumber evidence="7">2.7.7.49</ecNumber>
    </recommendedName>
    <alternativeName>
        <fullName evidence="7">Telomerase catalytic subunit</fullName>
    </alternativeName>
</protein>
<dbReference type="GO" id="GO:0046872">
    <property type="term" value="F:metal ion binding"/>
    <property type="evidence" value="ECO:0007669"/>
    <property type="project" value="UniProtKB-KW"/>
</dbReference>
<keyword evidence="3 7" id="KW-0479">Metal-binding</keyword>